<sequence>MERFTVEETNLICIYNTGTREGLLEELSEMQTHLKEDEKELIELTKSVMDKISAMSDDDFDIIIPRLVAKFE</sequence>
<reference evidence="2 3" key="1">
    <citation type="submission" date="2015-06" db="EMBL/GenBank/DDBJ databases">
        <title>Genome sequencing project of Bacillus galactosidilyticus PL133.</title>
        <authorList>
            <person name="Gaiero J."/>
            <person name="Nicol R."/>
            <person name="Habash M."/>
        </authorList>
    </citation>
    <scope>NUCLEOTIDE SEQUENCE [LARGE SCALE GENOMIC DNA]</scope>
    <source>
        <strain evidence="2 3">PL133</strain>
    </source>
</reference>
<comment type="caution">
    <text evidence="2">The sequence shown here is derived from an EMBL/GenBank/DDBJ whole genome shotgun (WGS) entry which is preliminary data.</text>
</comment>
<proteinExistence type="predicted"/>
<dbReference type="AlphaFoldDB" id="A0A0Q9YA59"/>
<protein>
    <recommendedName>
        <fullName evidence="4">Tranposon-transfer assisting protein</fullName>
    </recommendedName>
</protein>
<evidence type="ECO:0000256" key="1">
    <source>
        <dbReference type="SAM" id="Coils"/>
    </source>
</evidence>
<dbReference type="InterPro" id="IPR025468">
    <property type="entry name" value="TTRAP"/>
</dbReference>
<dbReference type="PATRIC" id="fig|217031.4.peg.3636"/>
<dbReference type="InterPro" id="IPR041965">
    <property type="entry name" value="TTRAP_sf"/>
</dbReference>
<accession>A0A0Q9YA59</accession>
<dbReference type="Proteomes" id="UP000053881">
    <property type="component" value="Unassembled WGS sequence"/>
</dbReference>
<organism evidence="2 3">
    <name type="scientific">Lederbergia galactosidilytica</name>
    <dbReference type="NCBI Taxonomy" id="217031"/>
    <lineage>
        <taxon>Bacteria</taxon>
        <taxon>Bacillati</taxon>
        <taxon>Bacillota</taxon>
        <taxon>Bacilli</taxon>
        <taxon>Bacillales</taxon>
        <taxon>Bacillaceae</taxon>
        <taxon>Lederbergia</taxon>
    </lineage>
</organism>
<dbReference type="Pfam" id="PF14203">
    <property type="entry name" value="TTRAP"/>
    <property type="match status" value="1"/>
</dbReference>
<dbReference type="EMBL" id="LGPB01000090">
    <property type="protein sequence ID" value="KRG12675.1"/>
    <property type="molecule type" value="Genomic_DNA"/>
</dbReference>
<evidence type="ECO:0000313" key="3">
    <source>
        <dbReference type="Proteomes" id="UP000053881"/>
    </source>
</evidence>
<dbReference type="Gene3D" id="1.10.10.1850">
    <property type="entry name" value="Sporulation protein-like"/>
    <property type="match status" value="1"/>
</dbReference>
<name>A0A0Q9YA59_9BACI</name>
<keyword evidence="1" id="KW-0175">Coiled coil</keyword>
<gene>
    <name evidence="2" type="ORF">ACA29_10950</name>
</gene>
<evidence type="ECO:0000313" key="2">
    <source>
        <dbReference type="EMBL" id="KRG12675.1"/>
    </source>
</evidence>
<evidence type="ECO:0008006" key="4">
    <source>
        <dbReference type="Google" id="ProtNLM"/>
    </source>
</evidence>
<feature type="coiled-coil region" evidence="1">
    <location>
        <begin position="20"/>
        <end position="47"/>
    </location>
</feature>